<evidence type="ECO:0008006" key="3">
    <source>
        <dbReference type="Google" id="ProtNLM"/>
    </source>
</evidence>
<dbReference type="AlphaFoldDB" id="A0A158D193"/>
<sequence length="137" mass="13685">MALTPTTVGENPQVPSASAQTFVPDQLIAGPKQLVTRNVTITGGPFVRGTVLGKITASGKFTVALSASSDGSQTPTAILADYADGSAGDVVAGVYLEGEFNVNAVTLGTGITSTAAQDALRPLGIHLKSSVTAADPS</sequence>
<organism evidence="1 2">
    <name type="scientific">Caballeronia temeraria</name>
    <dbReference type="NCBI Taxonomy" id="1777137"/>
    <lineage>
        <taxon>Bacteria</taxon>
        <taxon>Pseudomonadati</taxon>
        <taxon>Pseudomonadota</taxon>
        <taxon>Betaproteobacteria</taxon>
        <taxon>Burkholderiales</taxon>
        <taxon>Burkholderiaceae</taxon>
        <taxon>Caballeronia</taxon>
    </lineage>
</organism>
<dbReference type="Proteomes" id="UP000054624">
    <property type="component" value="Unassembled WGS sequence"/>
</dbReference>
<dbReference type="Pfam" id="PF02924">
    <property type="entry name" value="HDPD"/>
    <property type="match status" value="1"/>
</dbReference>
<dbReference type="STRING" id="1777137.AWB76_06306"/>
<dbReference type="Gene3D" id="2.40.300.10">
    <property type="entry name" value="Head decoration protein D"/>
    <property type="match status" value="1"/>
</dbReference>
<dbReference type="RefSeq" id="WP_061163931.1">
    <property type="nucleotide sequence ID" value="NZ_FCOI02000031.1"/>
</dbReference>
<dbReference type="InterPro" id="IPR004195">
    <property type="entry name" value="Head_decoration_D"/>
</dbReference>
<evidence type="ECO:0000313" key="1">
    <source>
        <dbReference type="EMBL" id="SAK88273.1"/>
    </source>
</evidence>
<protein>
    <recommendedName>
        <fullName evidence="3">Bacteriophage lambda head decoration protein D</fullName>
    </recommendedName>
</protein>
<dbReference type="EMBL" id="FCOI02000031">
    <property type="protein sequence ID" value="SAK88273.1"/>
    <property type="molecule type" value="Genomic_DNA"/>
</dbReference>
<dbReference type="OrthoDB" id="7032972at2"/>
<accession>A0A158D193</accession>
<reference evidence="2" key="1">
    <citation type="submission" date="2016-01" db="EMBL/GenBank/DDBJ databases">
        <authorList>
            <person name="Peeters Charlotte."/>
        </authorList>
    </citation>
    <scope>NUCLEOTIDE SEQUENCE [LARGE SCALE GENOMIC DNA]</scope>
</reference>
<evidence type="ECO:0000313" key="2">
    <source>
        <dbReference type="Proteomes" id="UP000054624"/>
    </source>
</evidence>
<gene>
    <name evidence="1" type="ORF">AWB76_06306</name>
</gene>
<keyword evidence="2" id="KW-1185">Reference proteome</keyword>
<name>A0A158D193_9BURK</name>
<proteinExistence type="predicted"/>